<keyword evidence="6" id="KW-1185">Reference proteome</keyword>
<keyword evidence="4" id="KW-0862">Zinc</keyword>
<dbReference type="Pfam" id="PF05853">
    <property type="entry name" value="BKACE"/>
    <property type="match status" value="1"/>
</dbReference>
<evidence type="ECO:0008006" key="7">
    <source>
        <dbReference type="Google" id="ProtNLM"/>
    </source>
</evidence>
<dbReference type="PANTHER" id="PTHR37418:SF2">
    <property type="entry name" value="3-KETO-5-AMINOHEXANOATE CLEAVAGE ENZYME"/>
    <property type="match status" value="1"/>
</dbReference>
<dbReference type="Proteomes" id="UP000219050">
    <property type="component" value="Chromosome"/>
</dbReference>
<dbReference type="GO" id="GO:0046872">
    <property type="term" value="F:metal ion binding"/>
    <property type="evidence" value="ECO:0007669"/>
    <property type="project" value="UniProtKB-KW"/>
</dbReference>
<protein>
    <recommendedName>
        <fullName evidence="7">3-keto-5-aminohexanoate cleavage protein</fullName>
    </recommendedName>
</protein>
<dbReference type="OrthoDB" id="9805277at2"/>
<organism evidence="5 6">
    <name type="scientific">Pacificitalea manganoxidans</name>
    <dbReference type="NCBI Taxonomy" id="1411902"/>
    <lineage>
        <taxon>Bacteria</taxon>
        <taxon>Pseudomonadati</taxon>
        <taxon>Pseudomonadota</taxon>
        <taxon>Alphaproteobacteria</taxon>
        <taxon>Rhodobacterales</taxon>
        <taxon>Paracoccaceae</taxon>
        <taxon>Pacificitalea</taxon>
    </lineage>
</organism>
<evidence type="ECO:0000256" key="4">
    <source>
        <dbReference type="ARBA" id="ARBA00022833"/>
    </source>
</evidence>
<dbReference type="InterPro" id="IPR008567">
    <property type="entry name" value="BKACE"/>
</dbReference>
<evidence type="ECO:0000256" key="3">
    <source>
        <dbReference type="ARBA" id="ARBA00022723"/>
    </source>
</evidence>
<reference evidence="5 6" key="1">
    <citation type="submission" date="2017-05" db="EMBL/GenBank/DDBJ databases">
        <title>Comparative genomic and metabolic analysis of manganese-oxidizing mechanisms in Celeribater manganoxidans DY25T: its adaption to the environment of polymetallic nodule.</title>
        <authorList>
            <person name="Wang X."/>
        </authorList>
    </citation>
    <scope>NUCLEOTIDE SEQUENCE [LARGE SCALE GENOMIC DNA]</scope>
    <source>
        <strain evidence="5 6">DY25</strain>
    </source>
</reference>
<evidence type="ECO:0000313" key="5">
    <source>
        <dbReference type="EMBL" id="ATI41676.1"/>
    </source>
</evidence>
<accession>A0A291LY60</accession>
<dbReference type="AlphaFoldDB" id="A0A291LY60"/>
<evidence type="ECO:0000313" key="6">
    <source>
        <dbReference type="Proteomes" id="UP000219050"/>
    </source>
</evidence>
<evidence type="ECO:0000256" key="1">
    <source>
        <dbReference type="ARBA" id="ARBA00001947"/>
    </source>
</evidence>
<sequence>MEKLVITVTCDSTMSYPSNPNNPTPKGIPAVAEEYVRSVNAGASICHLHGPYTVDEKLRDDGTKMSDLDIPGWGVLREGITSEVDAIIQYGIANGRFDQRMKLIEAQQPEMLSTCFNAHDECFDYENDPNPVELYAIHSRDELRDYCRETRKNNVKMEIEAFQYGGIWNAMRMQEEGLLEDNPWVTFFLGWKGGCWTPPTVQAMTYMADHCPDGFTWNTSVMDPEAQWSVLSTAISLGGHVRVGMEDNPFLTPGEYAKSNAELVEKIVRIARDLGRDIATPAEARAMIGLAG</sequence>
<keyword evidence="3" id="KW-0479">Metal-binding</keyword>
<dbReference type="RefSeq" id="WP_088661967.1">
    <property type="nucleotide sequence ID" value="NZ_CP021404.1"/>
</dbReference>
<name>A0A291LY60_9RHOB</name>
<dbReference type="Gene3D" id="3.20.20.70">
    <property type="entry name" value="Aldolase class I"/>
    <property type="match status" value="1"/>
</dbReference>
<dbReference type="KEGG" id="cmag:CBW24_06465"/>
<gene>
    <name evidence="5" type="ORF">CBW24_06465</name>
</gene>
<dbReference type="EMBL" id="CP021404">
    <property type="protein sequence ID" value="ATI41676.1"/>
    <property type="molecule type" value="Genomic_DNA"/>
</dbReference>
<dbReference type="PANTHER" id="PTHR37418">
    <property type="entry name" value="3-KETO-5-AMINOHEXANOATE CLEAVAGE ENZYME-RELATED"/>
    <property type="match status" value="1"/>
</dbReference>
<comment type="cofactor">
    <cofactor evidence="1">
        <name>Zn(2+)</name>
        <dbReference type="ChEBI" id="CHEBI:29105"/>
    </cofactor>
</comment>
<dbReference type="InterPro" id="IPR013785">
    <property type="entry name" value="Aldolase_TIM"/>
</dbReference>
<keyword evidence="2" id="KW-0808">Transferase</keyword>
<evidence type="ECO:0000256" key="2">
    <source>
        <dbReference type="ARBA" id="ARBA00022679"/>
    </source>
</evidence>
<proteinExistence type="predicted"/>
<dbReference type="GO" id="GO:0043720">
    <property type="term" value="F:3-keto-5-aminohexanoate cleavage activity"/>
    <property type="evidence" value="ECO:0007669"/>
    <property type="project" value="InterPro"/>
</dbReference>